<feature type="compositionally biased region" description="Polar residues" evidence="2">
    <location>
        <begin position="814"/>
        <end position="829"/>
    </location>
</feature>
<evidence type="ECO:0000256" key="2">
    <source>
        <dbReference type="SAM" id="MobiDB-lite"/>
    </source>
</evidence>
<feature type="region of interest" description="Disordered" evidence="2">
    <location>
        <begin position="782"/>
        <end position="830"/>
    </location>
</feature>
<evidence type="ECO:0000313" key="4">
    <source>
        <dbReference type="Proteomes" id="UP001295684"/>
    </source>
</evidence>
<reference evidence="3" key="1">
    <citation type="submission" date="2023-07" db="EMBL/GenBank/DDBJ databases">
        <authorList>
            <consortium name="AG Swart"/>
            <person name="Singh M."/>
            <person name="Singh A."/>
            <person name="Seah K."/>
            <person name="Emmerich C."/>
        </authorList>
    </citation>
    <scope>NUCLEOTIDE SEQUENCE</scope>
    <source>
        <strain evidence="3">DP1</strain>
    </source>
</reference>
<feature type="region of interest" description="Disordered" evidence="2">
    <location>
        <begin position="102"/>
        <end position="121"/>
    </location>
</feature>
<organism evidence="3 4">
    <name type="scientific">Euplotes crassus</name>
    <dbReference type="NCBI Taxonomy" id="5936"/>
    <lineage>
        <taxon>Eukaryota</taxon>
        <taxon>Sar</taxon>
        <taxon>Alveolata</taxon>
        <taxon>Ciliophora</taxon>
        <taxon>Intramacronucleata</taxon>
        <taxon>Spirotrichea</taxon>
        <taxon>Hypotrichia</taxon>
        <taxon>Euplotida</taxon>
        <taxon>Euplotidae</taxon>
        <taxon>Moneuplotes</taxon>
    </lineage>
</organism>
<feature type="coiled-coil region" evidence="1">
    <location>
        <begin position="381"/>
        <end position="437"/>
    </location>
</feature>
<feature type="compositionally biased region" description="Polar residues" evidence="2">
    <location>
        <begin position="137"/>
        <end position="146"/>
    </location>
</feature>
<feature type="compositionally biased region" description="Basic residues" evidence="2">
    <location>
        <begin position="196"/>
        <end position="205"/>
    </location>
</feature>
<proteinExistence type="predicted"/>
<dbReference type="Proteomes" id="UP001295684">
    <property type="component" value="Unassembled WGS sequence"/>
</dbReference>
<gene>
    <name evidence="3" type="ORF">ECRASSUSDP1_LOCUS13721</name>
</gene>
<feature type="coiled-coil region" evidence="1">
    <location>
        <begin position="529"/>
        <end position="556"/>
    </location>
</feature>
<dbReference type="EMBL" id="CAMPGE010013677">
    <property type="protein sequence ID" value="CAI2372391.1"/>
    <property type="molecule type" value="Genomic_DNA"/>
</dbReference>
<feature type="coiled-coil region" evidence="1">
    <location>
        <begin position="604"/>
        <end position="653"/>
    </location>
</feature>
<keyword evidence="1" id="KW-0175">Coiled coil</keyword>
<dbReference type="AlphaFoldDB" id="A0AAD1UQG9"/>
<evidence type="ECO:0000256" key="1">
    <source>
        <dbReference type="SAM" id="Coils"/>
    </source>
</evidence>
<evidence type="ECO:0000313" key="3">
    <source>
        <dbReference type="EMBL" id="CAI2372391.1"/>
    </source>
</evidence>
<keyword evidence="4" id="KW-1185">Reference proteome</keyword>
<feature type="region of interest" description="Disordered" evidence="2">
    <location>
        <begin position="136"/>
        <end position="158"/>
    </location>
</feature>
<feature type="region of interest" description="Disordered" evidence="2">
    <location>
        <begin position="187"/>
        <end position="232"/>
    </location>
</feature>
<protein>
    <submittedName>
        <fullName evidence="3">Uncharacterized protein</fullName>
    </submittedName>
</protein>
<comment type="caution">
    <text evidence="3">The sequence shown here is derived from an EMBL/GenBank/DDBJ whole genome shotgun (WGS) entry which is preliminary data.</text>
</comment>
<feature type="compositionally biased region" description="Polar residues" evidence="2">
    <location>
        <begin position="216"/>
        <end position="232"/>
    </location>
</feature>
<feature type="region of interest" description="Disordered" evidence="2">
    <location>
        <begin position="1"/>
        <end position="56"/>
    </location>
</feature>
<name>A0AAD1UQG9_EUPCR</name>
<sequence>MEDLKTNESSLLKSRDQIGATKQSSPESTMGGHDKNMLNSDIPEERTLGSQASLKRDKEVLSSNKIKKLLRMNVETVYAKHQIVDPALQQFTRIIKKNKRIGSARERKISSAHSKRSCTSNRETRRNIMFHAKPMTSKGTSRNILNPESRLKPSGTIPAVKKPNINDYAILATSKKQAKVLPYKLQKNVPRSNITSRRRTRKKPVKKEPKEDEDNGTNIFELTQGDPFSSPSAKEYQLENISKKVQSTPVFKKKKQNSTQMSNFFSPKRLTTFSNTDQIGVKPTKKEKAIIQMKDFEEDYNVERMHQKIKERVKTEYQGFLAYDSSICRSLTMNTAVVPKDQSKTWKVIGEEIAEVTRKPDVARFLREQDFKEELTSKKKRDLLKFNLKAKRAELKKLKVEYRFLCIEKVNWWDEKKDTLRQKINQCQWEIDFEELETDTLNHMIDRDNKLLDIRKIRSAEIQSELDILSQQIGISDVQNTIKLNDVANIKGNIRAETQEWEFMKFKRKKQLKNAMLELERFTRLKEIFELKKVKIEQEKQDLIEYENKIQFYNTQMNKKHAKDKIRRNKKITEMTLKYQSEFVKLRVNNFETFLSMKPNLIKVDTLEEEYQQKLEKMRVLETKLEVLKLQKLQEEEQEKNKLELQSKALIEKNNLLTSAEDIYREDLVEIKAAHTEKMRQKLYKIAGVEQDKSVLLPIAKEAQVNFSNLINSLERLHYVIKTNGFLQEKKTRKKKKRKKSKLLFTKFTAVKSPRKTHKQDFKFSMTQNLYNTLKSDTNSLHAGSNLLEKPGSEDKSDMSSFQRSTELAEISESENVSDASASQRSSETPVEIQEVQKLDLYNGKRKYLLSIVGNIMYRLNHDPLWLSIVNKSRKNSESKN</sequence>
<accession>A0AAD1UQG9</accession>